<dbReference type="RefSeq" id="XP_004029880.1">
    <property type="nucleotide sequence ID" value="XM_004029832.1"/>
</dbReference>
<protein>
    <submittedName>
        <fullName evidence="1">Uncharacterized protein</fullName>
    </submittedName>
</protein>
<dbReference type="Proteomes" id="UP000008983">
    <property type="component" value="Unassembled WGS sequence"/>
</dbReference>
<dbReference type="AlphaFoldDB" id="G0R1L5"/>
<proteinExistence type="predicted"/>
<name>G0R1L5_ICHMU</name>
<dbReference type="InParanoid" id="G0R1L5"/>
<gene>
    <name evidence="1" type="ORF">IMG5_171270</name>
</gene>
<reference evidence="1 2" key="1">
    <citation type="submission" date="2011-07" db="EMBL/GenBank/DDBJ databases">
        <authorList>
            <person name="Coyne R."/>
            <person name="Brami D."/>
            <person name="Johnson J."/>
            <person name="Hostetler J."/>
            <person name="Hannick L."/>
            <person name="Clark T."/>
            <person name="Cassidy-Hanley D."/>
            <person name="Inman J."/>
        </authorList>
    </citation>
    <scope>NUCLEOTIDE SEQUENCE [LARGE SCALE GENOMIC DNA]</scope>
    <source>
        <strain evidence="1 2">G5</strain>
    </source>
</reference>
<accession>G0R1L5</accession>
<keyword evidence="2" id="KW-1185">Reference proteome</keyword>
<dbReference type="EMBL" id="GL984222">
    <property type="protein sequence ID" value="EGR28644.1"/>
    <property type="molecule type" value="Genomic_DNA"/>
</dbReference>
<dbReference type="GeneID" id="14904721"/>
<organism evidence="1 2">
    <name type="scientific">Ichthyophthirius multifiliis</name>
    <name type="common">White spot disease agent</name>
    <name type="synonym">Ich</name>
    <dbReference type="NCBI Taxonomy" id="5932"/>
    <lineage>
        <taxon>Eukaryota</taxon>
        <taxon>Sar</taxon>
        <taxon>Alveolata</taxon>
        <taxon>Ciliophora</taxon>
        <taxon>Intramacronucleata</taxon>
        <taxon>Oligohymenophorea</taxon>
        <taxon>Hymenostomatida</taxon>
        <taxon>Ophryoglenina</taxon>
        <taxon>Ichthyophthirius</taxon>
    </lineage>
</organism>
<sequence>MIITIWLSKHLIIYKIRINFQLQQEGQIITQRHFYLTKKQKNQILIKNFKAIKKNHNIQKQKKKCQICVKIKEQKNQKNWILFQQIDYITMMKGEQQIIQYKPFVHKKHLL</sequence>
<evidence type="ECO:0000313" key="1">
    <source>
        <dbReference type="EMBL" id="EGR28644.1"/>
    </source>
</evidence>
<evidence type="ECO:0000313" key="2">
    <source>
        <dbReference type="Proteomes" id="UP000008983"/>
    </source>
</evidence>